<feature type="region of interest" description="Disordered" evidence="1">
    <location>
        <begin position="1"/>
        <end position="44"/>
    </location>
</feature>
<sequence length="649" mass="69814">MGTQTHTRSNNKGRKVSQKKKLLTGGSDGYTDPEPSTSQEELNKSGEYEITQSGGAYANITKYKYRNSTHPHYITPLSMMITFKAGENLDTIKGGNDRMFFINGSRMNDGNQLNTAYINTNPKGLSIRSIYDMLANLPIHTKDGFAITGTNNRDDLSACLMTDLISPEILDKVDNIYLANQANNDYENADYETNTTAQLDQENRYNVIILPFTVLKQNARQAAPAPAPAPAPALPNIVENKVCVYLLSHYIGAGTISMHNLINNNAGAHNIEDGKFFHTDPTNASPTPHIAWRPFFCNYNHHTRILNGFINQEDPAAPAPINGTPGACSGIIRTRKCDETIPVAKNILYHILESTCNPNKKTNDGNSIPSYVAAAVADATVRAAITAAGTYKQKCNAISDIVKNANLDTTINANTFIDKIKKVAGAGERNTNTAPRNPPYGRAISIETYTIPNCGVYNNLNSSEGTAPNPAGNTSKLFPQNKKVMVISFMVDVDPTNLASEFPIVEYAAAGEYLFNEAQNRPLDGQIAWVPIAEIVSPVATPGHTTCVKLNSSTGANHPHHNDGGGGGAAGAHVCTPHTANATPLGNTQSCQNMETPYEWFLHLVNSDAPGAAAANGQKLPKILKDTDGFKIHLTAPAAADANTGHATP</sequence>
<name>A0A6C0E8G5_9ZZZZ</name>
<reference evidence="2" key="1">
    <citation type="journal article" date="2020" name="Nature">
        <title>Giant virus diversity and host interactions through global metagenomics.</title>
        <authorList>
            <person name="Schulz F."/>
            <person name="Roux S."/>
            <person name="Paez-Espino D."/>
            <person name="Jungbluth S."/>
            <person name="Walsh D.A."/>
            <person name="Denef V.J."/>
            <person name="McMahon K.D."/>
            <person name="Konstantinidis K.T."/>
            <person name="Eloe-Fadrosh E.A."/>
            <person name="Kyrpides N.C."/>
            <person name="Woyke T."/>
        </authorList>
    </citation>
    <scope>NUCLEOTIDE SEQUENCE</scope>
    <source>
        <strain evidence="2">GVMAG-M-3300023179-150</strain>
    </source>
</reference>
<feature type="compositionally biased region" description="Basic residues" evidence="1">
    <location>
        <begin position="9"/>
        <end position="22"/>
    </location>
</feature>
<organism evidence="2">
    <name type="scientific">viral metagenome</name>
    <dbReference type="NCBI Taxonomy" id="1070528"/>
    <lineage>
        <taxon>unclassified sequences</taxon>
        <taxon>metagenomes</taxon>
        <taxon>organismal metagenomes</taxon>
    </lineage>
</organism>
<evidence type="ECO:0000256" key="1">
    <source>
        <dbReference type="SAM" id="MobiDB-lite"/>
    </source>
</evidence>
<dbReference type="AlphaFoldDB" id="A0A6C0E8G5"/>
<protein>
    <submittedName>
        <fullName evidence="2">Uncharacterized protein</fullName>
    </submittedName>
</protein>
<evidence type="ECO:0000313" key="2">
    <source>
        <dbReference type="EMBL" id="QHT24693.1"/>
    </source>
</evidence>
<accession>A0A6C0E8G5</accession>
<proteinExistence type="predicted"/>
<dbReference type="EMBL" id="MN739748">
    <property type="protein sequence ID" value="QHT24693.1"/>
    <property type="molecule type" value="Genomic_DNA"/>
</dbReference>